<comment type="caution">
    <text evidence="1">The sequence shown here is derived from an EMBL/GenBank/DDBJ whole genome shotgun (WGS) entry which is preliminary data.</text>
</comment>
<dbReference type="EMBL" id="JAVRJZ010000005">
    <property type="protein sequence ID" value="KAK2723050.1"/>
    <property type="molecule type" value="Genomic_DNA"/>
</dbReference>
<evidence type="ECO:0000313" key="1">
    <source>
        <dbReference type="EMBL" id="KAK2723050.1"/>
    </source>
</evidence>
<dbReference type="AlphaFoldDB" id="A0AA88I726"/>
<gene>
    <name evidence="1" type="ORF">QYM36_003293</name>
</gene>
<name>A0AA88I726_ARTSF</name>
<reference evidence="1" key="1">
    <citation type="submission" date="2023-07" db="EMBL/GenBank/DDBJ databases">
        <title>Chromosome-level genome assembly of Artemia franciscana.</title>
        <authorList>
            <person name="Jo E."/>
        </authorList>
    </citation>
    <scope>NUCLEOTIDE SEQUENCE</scope>
    <source>
        <tissue evidence="1">Whole body</tissue>
    </source>
</reference>
<keyword evidence="2" id="KW-1185">Reference proteome</keyword>
<dbReference type="Proteomes" id="UP001187531">
    <property type="component" value="Unassembled WGS sequence"/>
</dbReference>
<evidence type="ECO:0000313" key="2">
    <source>
        <dbReference type="Proteomes" id="UP001187531"/>
    </source>
</evidence>
<organism evidence="1 2">
    <name type="scientific">Artemia franciscana</name>
    <name type="common">Brine shrimp</name>
    <name type="synonym">Artemia sanfranciscana</name>
    <dbReference type="NCBI Taxonomy" id="6661"/>
    <lineage>
        <taxon>Eukaryota</taxon>
        <taxon>Metazoa</taxon>
        <taxon>Ecdysozoa</taxon>
        <taxon>Arthropoda</taxon>
        <taxon>Crustacea</taxon>
        <taxon>Branchiopoda</taxon>
        <taxon>Anostraca</taxon>
        <taxon>Artemiidae</taxon>
        <taxon>Artemia</taxon>
    </lineage>
</organism>
<protein>
    <submittedName>
        <fullName evidence="1">Uncharacterized protein</fullName>
    </submittedName>
</protein>
<accession>A0AA88I726</accession>
<proteinExistence type="predicted"/>
<sequence length="76" mass="8283">MYNDKSEHPKLLPTQRQCHSTITAAIQSQSGLKIPEANKTRVSEGFTAGLINIDSQDIVDLCSSEIQPLGPLDMSN</sequence>